<name>A0A9K3IVC3_HELAN</name>
<dbReference type="Proteomes" id="UP000215914">
    <property type="component" value="Unassembled WGS sequence"/>
</dbReference>
<keyword evidence="2" id="KW-1185">Reference proteome</keyword>
<sequence>MMILVRKSSGLNHRLDFRTRPVWSIFRIRPSMFSDHSCIGNNLLRLYLMVTEFK</sequence>
<protein>
    <submittedName>
        <fullName evidence="1">Uncharacterized protein</fullName>
    </submittedName>
</protein>
<dbReference type="Gramene" id="mRNA:HanXRQr2_Chr06g0271411">
    <property type="protein sequence ID" value="mRNA:HanXRQr2_Chr06g0271411"/>
    <property type="gene ID" value="HanXRQr2_Chr06g0271411"/>
</dbReference>
<evidence type="ECO:0000313" key="1">
    <source>
        <dbReference type="EMBL" id="KAF5803445.1"/>
    </source>
</evidence>
<gene>
    <name evidence="1" type="ORF">HanXRQr2_Chr06g0271411</name>
</gene>
<proteinExistence type="predicted"/>
<dbReference type="AlphaFoldDB" id="A0A9K3IVC3"/>
<reference evidence="1" key="1">
    <citation type="journal article" date="2017" name="Nature">
        <title>The sunflower genome provides insights into oil metabolism, flowering and Asterid evolution.</title>
        <authorList>
            <person name="Badouin H."/>
            <person name="Gouzy J."/>
            <person name="Grassa C.J."/>
            <person name="Murat F."/>
            <person name="Staton S.E."/>
            <person name="Cottret L."/>
            <person name="Lelandais-Briere C."/>
            <person name="Owens G.L."/>
            <person name="Carrere S."/>
            <person name="Mayjonade B."/>
            <person name="Legrand L."/>
            <person name="Gill N."/>
            <person name="Kane N.C."/>
            <person name="Bowers J.E."/>
            <person name="Hubner S."/>
            <person name="Bellec A."/>
            <person name="Berard A."/>
            <person name="Berges H."/>
            <person name="Blanchet N."/>
            <person name="Boniface M.C."/>
            <person name="Brunel D."/>
            <person name="Catrice O."/>
            <person name="Chaidir N."/>
            <person name="Claudel C."/>
            <person name="Donnadieu C."/>
            <person name="Faraut T."/>
            <person name="Fievet G."/>
            <person name="Helmstetter N."/>
            <person name="King M."/>
            <person name="Knapp S.J."/>
            <person name="Lai Z."/>
            <person name="Le Paslier M.C."/>
            <person name="Lippi Y."/>
            <person name="Lorenzon L."/>
            <person name="Mandel J.R."/>
            <person name="Marage G."/>
            <person name="Marchand G."/>
            <person name="Marquand E."/>
            <person name="Bret-Mestries E."/>
            <person name="Morien E."/>
            <person name="Nambeesan S."/>
            <person name="Nguyen T."/>
            <person name="Pegot-Espagnet P."/>
            <person name="Pouilly N."/>
            <person name="Raftis F."/>
            <person name="Sallet E."/>
            <person name="Schiex T."/>
            <person name="Thomas J."/>
            <person name="Vandecasteele C."/>
            <person name="Vares D."/>
            <person name="Vear F."/>
            <person name="Vautrin S."/>
            <person name="Crespi M."/>
            <person name="Mangin B."/>
            <person name="Burke J.M."/>
            <person name="Salse J."/>
            <person name="Munos S."/>
            <person name="Vincourt P."/>
            <person name="Rieseberg L.H."/>
            <person name="Langlade N.B."/>
        </authorList>
    </citation>
    <scope>NUCLEOTIDE SEQUENCE</scope>
    <source>
        <tissue evidence="1">Leaves</tissue>
    </source>
</reference>
<organism evidence="1 2">
    <name type="scientific">Helianthus annuus</name>
    <name type="common">Common sunflower</name>
    <dbReference type="NCBI Taxonomy" id="4232"/>
    <lineage>
        <taxon>Eukaryota</taxon>
        <taxon>Viridiplantae</taxon>
        <taxon>Streptophyta</taxon>
        <taxon>Embryophyta</taxon>
        <taxon>Tracheophyta</taxon>
        <taxon>Spermatophyta</taxon>
        <taxon>Magnoliopsida</taxon>
        <taxon>eudicotyledons</taxon>
        <taxon>Gunneridae</taxon>
        <taxon>Pentapetalae</taxon>
        <taxon>asterids</taxon>
        <taxon>campanulids</taxon>
        <taxon>Asterales</taxon>
        <taxon>Asteraceae</taxon>
        <taxon>Asteroideae</taxon>
        <taxon>Heliantheae alliance</taxon>
        <taxon>Heliantheae</taxon>
        <taxon>Helianthus</taxon>
    </lineage>
</organism>
<accession>A0A9K3IVC3</accession>
<reference evidence="1" key="2">
    <citation type="submission" date="2020-06" db="EMBL/GenBank/DDBJ databases">
        <title>Helianthus annuus Genome sequencing and assembly Release 2.</title>
        <authorList>
            <person name="Gouzy J."/>
            <person name="Langlade N."/>
            <person name="Munos S."/>
        </authorList>
    </citation>
    <scope>NUCLEOTIDE SEQUENCE</scope>
    <source>
        <tissue evidence="1">Leaves</tissue>
    </source>
</reference>
<evidence type="ECO:0000313" key="2">
    <source>
        <dbReference type="Proteomes" id="UP000215914"/>
    </source>
</evidence>
<comment type="caution">
    <text evidence="1">The sequence shown here is derived from an EMBL/GenBank/DDBJ whole genome shotgun (WGS) entry which is preliminary data.</text>
</comment>
<dbReference type="EMBL" id="MNCJ02000321">
    <property type="protein sequence ID" value="KAF5803445.1"/>
    <property type="molecule type" value="Genomic_DNA"/>
</dbReference>